<proteinExistence type="predicted"/>
<organism evidence="1">
    <name type="scientific">marine metagenome</name>
    <dbReference type="NCBI Taxonomy" id="408172"/>
    <lineage>
        <taxon>unclassified sequences</taxon>
        <taxon>metagenomes</taxon>
        <taxon>ecological metagenomes</taxon>
    </lineage>
</organism>
<accession>A0A382RZK4</accession>
<gene>
    <name evidence="1" type="ORF">METZ01_LOCUS355202</name>
</gene>
<evidence type="ECO:0000313" key="1">
    <source>
        <dbReference type="EMBL" id="SVD02348.1"/>
    </source>
</evidence>
<dbReference type="EMBL" id="UINC01124898">
    <property type="protein sequence ID" value="SVD02348.1"/>
    <property type="molecule type" value="Genomic_DNA"/>
</dbReference>
<name>A0A382RZK4_9ZZZZ</name>
<dbReference type="AlphaFoldDB" id="A0A382RZK4"/>
<feature type="non-terminal residue" evidence="1">
    <location>
        <position position="44"/>
    </location>
</feature>
<protein>
    <submittedName>
        <fullName evidence="1">Uncharacterized protein</fullName>
    </submittedName>
</protein>
<reference evidence="1" key="1">
    <citation type="submission" date="2018-05" db="EMBL/GenBank/DDBJ databases">
        <authorList>
            <person name="Lanie J.A."/>
            <person name="Ng W.-L."/>
            <person name="Kazmierczak K.M."/>
            <person name="Andrzejewski T.M."/>
            <person name="Davidsen T.M."/>
            <person name="Wayne K.J."/>
            <person name="Tettelin H."/>
            <person name="Glass J.I."/>
            <person name="Rusch D."/>
            <person name="Podicherti R."/>
            <person name="Tsui H.-C.T."/>
            <person name="Winkler M.E."/>
        </authorList>
    </citation>
    <scope>NUCLEOTIDE SEQUENCE</scope>
</reference>
<sequence>MITLLIFLPEISTEQCDPRHSRKVLPVKKKNVFQYERMSPDRKT</sequence>